<evidence type="ECO:0000313" key="2">
    <source>
        <dbReference type="EMBL" id="KIM81684.1"/>
    </source>
</evidence>
<dbReference type="Proteomes" id="UP000054166">
    <property type="component" value="Unassembled WGS sequence"/>
</dbReference>
<name>A0A0C3FPP7_PILCF</name>
<feature type="region of interest" description="Disordered" evidence="1">
    <location>
        <begin position="41"/>
        <end position="62"/>
    </location>
</feature>
<reference evidence="3" key="2">
    <citation type="submission" date="2015-01" db="EMBL/GenBank/DDBJ databases">
        <title>Evolutionary Origins and Diversification of the Mycorrhizal Mutualists.</title>
        <authorList>
            <consortium name="DOE Joint Genome Institute"/>
            <consortium name="Mycorrhizal Genomics Consortium"/>
            <person name="Kohler A."/>
            <person name="Kuo A."/>
            <person name="Nagy L.G."/>
            <person name="Floudas D."/>
            <person name="Copeland A."/>
            <person name="Barry K.W."/>
            <person name="Cichocki N."/>
            <person name="Veneault-Fourrey C."/>
            <person name="LaButti K."/>
            <person name="Lindquist E.A."/>
            <person name="Lipzen A."/>
            <person name="Lundell T."/>
            <person name="Morin E."/>
            <person name="Murat C."/>
            <person name="Riley R."/>
            <person name="Ohm R."/>
            <person name="Sun H."/>
            <person name="Tunlid A."/>
            <person name="Henrissat B."/>
            <person name="Grigoriev I.V."/>
            <person name="Hibbett D.S."/>
            <person name="Martin F."/>
        </authorList>
    </citation>
    <scope>NUCLEOTIDE SEQUENCE [LARGE SCALE GENOMIC DNA]</scope>
    <source>
        <strain evidence="3">F 1598</strain>
    </source>
</reference>
<feature type="compositionally biased region" description="Low complexity" evidence="1">
    <location>
        <begin position="50"/>
        <end position="60"/>
    </location>
</feature>
<dbReference type="EMBL" id="KN832997">
    <property type="protein sequence ID" value="KIM81684.1"/>
    <property type="molecule type" value="Genomic_DNA"/>
</dbReference>
<evidence type="ECO:0000313" key="3">
    <source>
        <dbReference type="Proteomes" id="UP000054166"/>
    </source>
</evidence>
<dbReference type="InParanoid" id="A0A0C3FPP7"/>
<reference evidence="2 3" key="1">
    <citation type="submission" date="2014-04" db="EMBL/GenBank/DDBJ databases">
        <authorList>
            <consortium name="DOE Joint Genome Institute"/>
            <person name="Kuo A."/>
            <person name="Tarkka M."/>
            <person name="Buscot F."/>
            <person name="Kohler A."/>
            <person name="Nagy L.G."/>
            <person name="Floudas D."/>
            <person name="Copeland A."/>
            <person name="Barry K.W."/>
            <person name="Cichocki N."/>
            <person name="Veneault-Fourrey C."/>
            <person name="LaButti K."/>
            <person name="Lindquist E.A."/>
            <person name="Lipzen A."/>
            <person name="Lundell T."/>
            <person name="Morin E."/>
            <person name="Murat C."/>
            <person name="Sun H."/>
            <person name="Tunlid A."/>
            <person name="Henrissat B."/>
            <person name="Grigoriev I.V."/>
            <person name="Hibbett D.S."/>
            <person name="Martin F."/>
            <person name="Nordberg H.P."/>
            <person name="Cantor M.N."/>
            <person name="Hua S.X."/>
        </authorList>
    </citation>
    <scope>NUCLEOTIDE SEQUENCE [LARGE SCALE GENOMIC DNA]</scope>
    <source>
        <strain evidence="2 3">F 1598</strain>
    </source>
</reference>
<sequence length="214" mass="23393">MSDLDHLGALAATTLAHTLCGVRECLALEAVREMERSYLLQTTEDDASRTTTPDPVTTDAPKTRTARIHSLARKDTLWYLCSILCILFTPSSATPAARPITSPLGGECVSAAKSQNKLLEDVILTGLSNIIRRNQLCRCFTSPSRNKVAEMNEGRTDTGISGCGDTENGRLSGKCQRKTAAVDEVGYGMVLAVIERAWLYWFGHRTNVSQFIQP</sequence>
<dbReference type="HOGENOM" id="CLU_1289374_0_0_1"/>
<evidence type="ECO:0000256" key="1">
    <source>
        <dbReference type="SAM" id="MobiDB-lite"/>
    </source>
</evidence>
<keyword evidence="3" id="KW-1185">Reference proteome</keyword>
<dbReference type="AlphaFoldDB" id="A0A0C3FPP7"/>
<accession>A0A0C3FPP7</accession>
<protein>
    <submittedName>
        <fullName evidence="2">Uncharacterized protein</fullName>
    </submittedName>
</protein>
<proteinExistence type="predicted"/>
<organism evidence="2 3">
    <name type="scientific">Piloderma croceum (strain F 1598)</name>
    <dbReference type="NCBI Taxonomy" id="765440"/>
    <lineage>
        <taxon>Eukaryota</taxon>
        <taxon>Fungi</taxon>
        <taxon>Dikarya</taxon>
        <taxon>Basidiomycota</taxon>
        <taxon>Agaricomycotina</taxon>
        <taxon>Agaricomycetes</taxon>
        <taxon>Agaricomycetidae</taxon>
        <taxon>Atheliales</taxon>
        <taxon>Atheliaceae</taxon>
        <taxon>Piloderma</taxon>
    </lineage>
</organism>
<dbReference type="OrthoDB" id="2684605at2759"/>
<gene>
    <name evidence="2" type="ORF">PILCRDRAFT_821031</name>
</gene>